<evidence type="ECO:0000313" key="2">
    <source>
        <dbReference type="Proteomes" id="UP000319449"/>
    </source>
</evidence>
<organism evidence="1 2">
    <name type="scientific">Geobacter argillaceus</name>
    <dbReference type="NCBI Taxonomy" id="345631"/>
    <lineage>
        <taxon>Bacteria</taxon>
        <taxon>Pseudomonadati</taxon>
        <taxon>Thermodesulfobacteriota</taxon>
        <taxon>Desulfuromonadia</taxon>
        <taxon>Geobacterales</taxon>
        <taxon>Geobacteraceae</taxon>
        <taxon>Geobacter</taxon>
    </lineage>
</organism>
<evidence type="ECO:0000313" key="1">
    <source>
        <dbReference type="EMBL" id="TWJ33088.1"/>
    </source>
</evidence>
<dbReference type="OrthoDB" id="5395582at2"/>
<gene>
    <name evidence="1" type="ORF">JN12_00501</name>
</gene>
<dbReference type="EMBL" id="VLLN01000002">
    <property type="protein sequence ID" value="TWJ33088.1"/>
    <property type="molecule type" value="Genomic_DNA"/>
</dbReference>
<reference evidence="1 2" key="1">
    <citation type="submission" date="2019-07" db="EMBL/GenBank/DDBJ databases">
        <title>Genomic Encyclopedia of Archaeal and Bacterial Type Strains, Phase II (KMG-II): from individual species to whole genera.</title>
        <authorList>
            <person name="Goeker M."/>
        </authorList>
    </citation>
    <scope>NUCLEOTIDE SEQUENCE [LARGE SCALE GENOMIC DNA]</scope>
    <source>
        <strain evidence="1 2">ATCC BAA-1139</strain>
    </source>
</reference>
<dbReference type="AlphaFoldDB" id="A0A562WRQ9"/>
<name>A0A562WRQ9_9BACT</name>
<sequence length="207" mass="23370">MGRSTFIAILLATVLAVAVLAGASQRPAPRPFAGIGLLVVRSVVPDEDAGPIPLYRKPGIDRIVEIPPARLPALDAVMVTPAGERRAVVMGVRDQWCRIIYDDADREGWLERPRSWQFLPWERFLKGRFVRFLPGLRKGFGVVRQEADDAAPELATPGRGSQFRVLRVDDDWAQVMVEYTRIGWLRWRDRDGRFLIAVAEQKTAQNR</sequence>
<keyword evidence="2" id="KW-1185">Reference proteome</keyword>
<accession>A0A562WRQ9</accession>
<dbReference type="Proteomes" id="UP000319449">
    <property type="component" value="Unassembled WGS sequence"/>
</dbReference>
<protein>
    <recommendedName>
        <fullName evidence="3">SH3 domain-containing protein</fullName>
    </recommendedName>
</protein>
<comment type="caution">
    <text evidence="1">The sequence shown here is derived from an EMBL/GenBank/DDBJ whole genome shotgun (WGS) entry which is preliminary data.</text>
</comment>
<evidence type="ECO:0008006" key="3">
    <source>
        <dbReference type="Google" id="ProtNLM"/>
    </source>
</evidence>
<dbReference type="RefSeq" id="WP_145017758.1">
    <property type="nucleotide sequence ID" value="NZ_VLLN01000002.1"/>
</dbReference>
<proteinExistence type="predicted"/>